<dbReference type="Gene3D" id="3.40.50.2300">
    <property type="match status" value="2"/>
</dbReference>
<dbReference type="PANTHER" id="PTHR47151:SF2">
    <property type="entry name" value="AMINO ACID BINDING PROTEIN"/>
    <property type="match status" value="1"/>
</dbReference>
<dbReference type="AlphaFoldDB" id="A0A2S2CVE2"/>
<evidence type="ECO:0000256" key="4">
    <source>
        <dbReference type="ARBA" id="ARBA00022970"/>
    </source>
</evidence>
<comment type="similarity">
    <text evidence="1">Belongs to the leucine-binding protein family.</text>
</comment>
<feature type="chain" id="PRO_5015765820" evidence="5">
    <location>
        <begin position="23"/>
        <end position="371"/>
    </location>
</feature>
<keyword evidence="8" id="KW-1185">Reference proteome</keyword>
<keyword evidence="4" id="KW-0029">Amino-acid transport</keyword>
<dbReference type="InterPro" id="IPR028082">
    <property type="entry name" value="Peripla_BP_I"/>
</dbReference>
<dbReference type="PANTHER" id="PTHR47151">
    <property type="entry name" value="LEU/ILE/VAL-BINDING ABC TRANSPORTER SUBUNIT"/>
    <property type="match status" value="1"/>
</dbReference>
<dbReference type="InterPro" id="IPR028081">
    <property type="entry name" value="Leu-bd"/>
</dbReference>
<evidence type="ECO:0000256" key="1">
    <source>
        <dbReference type="ARBA" id="ARBA00010062"/>
    </source>
</evidence>
<evidence type="ECO:0000259" key="6">
    <source>
        <dbReference type="Pfam" id="PF13458"/>
    </source>
</evidence>
<evidence type="ECO:0000256" key="2">
    <source>
        <dbReference type="ARBA" id="ARBA00022448"/>
    </source>
</evidence>
<sequence length="371" mass="38902">MRTRNGLSLLALAGGMALTAAAGTGTARADLLVGVAGPMTGQYASFGEQLRQGTEAAIADINAKGGVNGQKLVMTVGDDVCDPRQAVSVANQFAKSGVAFVNGHFCSGSTLPASEIYNEEGIPEITVSSNPKITERGFKSLFRITGRDDQQGAVIADHIARTMAGKKVALVHDKSAFGKGLVDNVREALKAHKITPEFEEAITAGERDYSALVAKLASAGVEAVAFGGYHTELGLILRQITDAGKKIAFISGDPSATTELWSIAGPAAEGLLFTFPPDPRKMPGAAETAKRFRDKGIEPEGYVLYSYAAVQAFADAVAKGKASDGKTVAKTLHEQGADTILGPVKFDAKGDNVVPGYVVYRWSNGTFDYLK</sequence>
<dbReference type="KEGG" id="azz:DEW08_20030"/>
<proteinExistence type="inferred from homology"/>
<accession>A0A2S2CVE2</accession>
<dbReference type="CDD" id="cd06342">
    <property type="entry name" value="PBP1_ABC_LIVBP-like"/>
    <property type="match status" value="1"/>
</dbReference>
<dbReference type="Proteomes" id="UP000245629">
    <property type="component" value="Chromosome 3"/>
</dbReference>
<dbReference type="SUPFAM" id="SSF53822">
    <property type="entry name" value="Periplasmic binding protein-like I"/>
    <property type="match status" value="1"/>
</dbReference>
<dbReference type="PRINTS" id="PR00337">
    <property type="entry name" value="LEUILEVALBP"/>
</dbReference>
<evidence type="ECO:0000313" key="8">
    <source>
        <dbReference type="Proteomes" id="UP000245629"/>
    </source>
</evidence>
<reference evidence="8" key="1">
    <citation type="submission" date="2018-05" db="EMBL/GenBank/DDBJ databases">
        <title>Azospirillum thermophila sp. nov., a novel isolated from hot spring.</title>
        <authorList>
            <person name="Zhao Z."/>
        </authorList>
    </citation>
    <scope>NUCLEOTIDE SEQUENCE [LARGE SCALE GENOMIC DNA]</scope>
    <source>
        <strain evidence="8">CFH 70021</strain>
    </source>
</reference>
<dbReference type="EMBL" id="CP029354">
    <property type="protein sequence ID" value="AWK88375.1"/>
    <property type="molecule type" value="Genomic_DNA"/>
</dbReference>
<evidence type="ECO:0000256" key="3">
    <source>
        <dbReference type="ARBA" id="ARBA00022729"/>
    </source>
</evidence>
<keyword evidence="2" id="KW-0813">Transport</keyword>
<gene>
    <name evidence="7" type="ORF">DEW08_20030</name>
</gene>
<organism evidence="7 8">
    <name type="scientific">Azospirillum thermophilum</name>
    <dbReference type="NCBI Taxonomy" id="2202148"/>
    <lineage>
        <taxon>Bacteria</taxon>
        <taxon>Pseudomonadati</taxon>
        <taxon>Pseudomonadota</taxon>
        <taxon>Alphaproteobacteria</taxon>
        <taxon>Rhodospirillales</taxon>
        <taxon>Azospirillaceae</taxon>
        <taxon>Azospirillum</taxon>
    </lineage>
</organism>
<protein>
    <submittedName>
        <fullName evidence="7">Branched chain amino acid ABC transporter substrate-binding protein</fullName>
    </submittedName>
</protein>
<evidence type="ECO:0000256" key="5">
    <source>
        <dbReference type="SAM" id="SignalP"/>
    </source>
</evidence>
<dbReference type="Pfam" id="PF13458">
    <property type="entry name" value="Peripla_BP_6"/>
    <property type="match status" value="1"/>
</dbReference>
<keyword evidence="3 5" id="KW-0732">Signal</keyword>
<name>A0A2S2CVE2_9PROT</name>
<dbReference type="RefSeq" id="WP_109330585.1">
    <property type="nucleotide sequence ID" value="NZ_CP029354.1"/>
</dbReference>
<feature type="signal peptide" evidence="5">
    <location>
        <begin position="1"/>
        <end position="22"/>
    </location>
</feature>
<dbReference type="InterPro" id="IPR000709">
    <property type="entry name" value="Leu_Ile_Val-bd"/>
</dbReference>
<dbReference type="GO" id="GO:0006865">
    <property type="term" value="P:amino acid transport"/>
    <property type="evidence" value="ECO:0007669"/>
    <property type="project" value="UniProtKB-KW"/>
</dbReference>
<dbReference type="OrthoDB" id="9768386at2"/>
<feature type="domain" description="Leucine-binding protein" evidence="6">
    <location>
        <begin position="33"/>
        <end position="365"/>
    </location>
</feature>
<evidence type="ECO:0000313" key="7">
    <source>
        <dbReference type="EMBL" id="AWK88375.1"/>
    </source>
</evidence>